<dbReference type="Gene3D" id="3.40.50.620">
    <property type="entry name" value="HUPs"/>
    <property type="match status" value="1"/>
</dbReference>
<keyword evidence="2" id="KW-1185">Reference proteome</keyword>
<evidence type="ECO:0000313" key="1">
    <source>
        <dbReference type="EMBL" id="PQV63463.1"/>
    </source>
</evidence>
<dbReference type="Proteomes" id="UP000237684">
    <property type="component" value="Unassembled WGS sequence"/>
</dbReference>
<name>A0A2S8SRM7_9BACT</name>
<evidence type="ECO:0008006" key="3">
    <source>
        <dbReference type="Google" id="ProtNLM"/>
    </source>
</evidence>
<dbReference type="OrthoDB" id="179386at2"/>
<dbReference type="InterPro" id="IPR014729">
    <property type="entry name" value="Rossmann-like_a/b/a_fold"/>
</dbReference>
<proteinExistence type="predicted"/>
<dbReference type="EMBL" id="NIGF01000011">
    <property type="protein sequence ID" value="PQV63463.1"/>
    <property type="molecule type" value="Genomic_DNA"/>
</dbReference>
<organism evidence="1 2">
    <name type="scientific">Abditibacterium utsteinense</name>
    <dbReference type="NCBI Taxonomy" id="1960156"/>
    <lineage>
        <taxon>Bacteria</taxon>
        <taxon>Pseudomonadati</taxon>
        <taxon>Abditibacteriota</taxon>
        <taxon>Abditibacteriia</taxon>
        <taxon>Abditibacteriales</taxon>
        <taxon>Abditibacteriaceae</taxon>
        <taxon>Abditibacterium</taxon>
    </lineage>
</organism>
<dbReference type="AlphaFoldDB" id="A0A2S8SRM7"/>
<dbReference type="SUPFAM" id="SSF52374">
    <property type="entry name" value="Nucleotidylyl transferase"/>
    <property type="match status" value="1"/>
</dbReference>
<sequence>MDVLKRESLATGQKALQINLDAHKYGTFAEIGAGQEVVRWYFRVGAAANTIAKSISAYDMTVSDAIYGGCDRYVSRQRLQTMLDYEYELLVGRLDEKRGSETEFFAFADTVATRNFKGTNECHGWMGVKFQSSPRSEPNCVLIHVRMLDADRVAQQEALGIIGINLCFGCFNHFQTPFTLMESLLDNLTSDRIEVDMMHFAGPDFAQIDHRMTAVKLVELELSDAAMFRPDGEVLQPSEVLYKRPVVVERGSFRPVTHVNMDMLECARAQFMGDWGEEAENPVVLFEITRRNLFATGEIDYDDFLARIELLASTGATVLISDYAEYYRLAQYLGRYTKKKIGMVMGIPSLRDLFDEKYYEHLEGGILESFGRLFKNELRLYVYPLLEDSHHLITVPRLRVAPHLQNLYEHLMENGSIEAIDFYNRDYLGIFSRDVLRRIQENDESWEKMVPVEAVAMIKERGYFGYGATTVEADAAPAETHTLEEMANPD</sequence>
<gene>
    <name evidence="1" type="ORF">B1R32_11124</name>
</gene>
<evidence type="ECO:0000313" key="2">
    <source>
        <dbReference type="Proteomes" id="UP000237684"/>
    </source>
</evidence>
<comment type="caution">
    <text evidence="1">The sequence shown here is derived from an EMBL/GenBank/DDBJ whole genome shotgun (WGS) entry which is preliminary data.</text>
</comment>
<protein>
    <recommendedName>
        <fullName evidence="3">TonB-dependent receptor</fullName>
    </recommendedName>
</protein>
<dbReference type="RefSeq" id="WP_106380418.1">
    <property type="nucleotide sequence ID" value="NZ_NIGF01000011.1"/>
</dbReference>
<dbReference type="InParanoid" id="A0A2S8SRM7"/>
<reference evidence="1 2" key="1">
    <citation type="journal article" date="2018" name="Syst. Appl. Microbiol.">
        <title>Abditibacterium utsteinense sp. nov., the first cultivated member of candidate phylum FBP, isolated from ice-free Antarctic soil samples.</title>
        <authorList>
            <person name="Tahon G."/>
            <person name="Tytgat B."/>
            <person name="Lebbe L."/>
            <person name="Carlier A."/>
            <person name="Willems A."/>
        </authorList>
    </citation>
    <scope>NUCLEOTIDE SEQUENCE [LARGE SCALE GENOMIC DNA]</scope>
    <source>
        <strain evidence="1 2">LMG 29911</strain>
    </source>
</reference>
<accession>A0A2S8SRM7</accession>